<feature type="non-terminal residue" evidence="1">
    <location>
        <position position="123"/>
    </location>
</feature>
<comment type="caution">
    <text evidence="1">The sequence shown here is derived from an EMBL/GenBank/DDBJ whole genome shotgun (WGS) entry which is preliminary data.</text>
</comment>
<dbReference type="PANTHER" id="PTHR21485:SF6">
    <property type="entry name" value="N-ACYLNEURAMINATE CYTIDYLYLTRANSFERASE-RELATED"/>
    <property type="match status" value="1"/>
</dbReference>
<dbReference type="EMBL" id="BART01038610">
    <property type="protein sequence ID" value="GAH06346.1"/>
    <property type="molecule type" value="Genomic_DNA"/>
</dbReference>
<reference evidence="1" key="1">
    <citation type="journal article" date="2014" name="Front. Microbiol.">
        <title>High frequency of phylogenetically diverse reductive dehalogenase-homologous genes in deep subseafloor sedimentary metagenomes.</title>
        <authorList>
            <person name="Kawai M."/>
            <person name="Futagami T."/>
            <person name="Toyoda A."/>
            <person name="Takaki Y."/>
            <person name="Nishi S."/>
            <person name="Hori S."/>
            <person name="Arai W."/>
            <person name="Tsubouchi T."/>
            <person name="Morono Y."/>
            <person name="Uchiyama I."/>
            <person name="Ito T."/>
            <person name="Fujiyama A."/>
            <person name="Inagaki F."/>
            <person name="Takami H."/>
        </authorList>
    </citation>
    <scope>NUCLEOTIDE SEQUENCE</scope>
    <source>
        <strain evidence="1">Expedition CK06-06</strain>
    </source>
</reference>
<dbReference type="PANTHER" id="PTHR21485">
    <property type="entry name" value="HAD SUPERFAMILY MEMBERS CMAS AND KDSC"/>
    <property type="match status" value="1"/>
</dbReference>
<dbReference type="InterPro" id="IPR050793">
    <property type="entry name" value="CMP-NeuNAc_synthase"/>
</dbReference>
<dbReference type="GO" id="GO:0008781">
    <property type="term" value="F:N-acylneuraminate cytidylyltransferase activity"/>
    <property type="evidence" value="ECO:0007669"/>
    <property type="project" value="TreeGrafter"/>
</dbReference>
<evidence type="ECO:0008006" key="2">
    <source>
        <dbReference type="Google" id="ProtNLM"/>
    </source>
</evidence>
<gene>
    <name evidence="1" type="ORF">S01H4_63934</name>
</gene>
<name>X1CDJ0_9ZZZZ</name>
<dbReference type="Gene3D" id="3.90.550.10">
    <property type="entry name" value="Spore Coat Polysaccharide Biosynthesis Protein SpsA, Chain A"/>
    <property type="match status" value="1"/>
</dbReference>
<accession>X1CDJ0</accession>
<dbReference type="InterPro" id="IPR029044">
    <property type="entry name" value="Nucleotide-diphossugar_trans"/>
</dbReference>
<dbReference type="CDD" id="cd02513">
    <property type="entry name" value="CMP-NeuAc_Synthase"/>
    <property type="match status" value="1"/>
</dbReference>
<protein>
    <recommendedName>
        <fullName evidence="2">Acylneuraminate cytidylyltransferase</fullName>
    </recommendedName>
</protein>
<evidence type="ECO:0000313" key="1">
    <source>
        <dbReference type="EMBL" id="GAH06346.1"/>
    </source>
</evidence>
<sequence>MSLIALIPARSGSKRIWNKNVKPLGGYPLITYTIQAAKDADIFDRIICSTDSAAIAEIARNYGADVPFLRPEQFAKDDSPEYDFIKYTLNALTEKYAYFADLRPTNPFRTGETIKRAWQEFQD</sequence>
<dbReference type="InterPro" id="IPR003329">
    <property type="entry name" value="Cytidylyl_trans"/>
</dbReference>
<organism evidence="1">
    <name type="scientific">marine sediment metagenome</name>
    <dbReference type="NCBI Taxonomy" id="412755"/>
    <lineage>
        <taxon>unclassified sequences</taxon>
        <taxon>metagenomes</taxon>
        <taxon>ecological metagenomes</taxon>
    </lineage>
</organism>
<proteinExistence type="predicted"/>
<dbReference type="AlphaFoldDB" id="X1CDJ0"/>
<dbReference type="Pfam" id="PF02348">
    <property type="entry name" value="CTP_transf_3"/>
    <property type="match status" value="1"/>
</dbReference>
<dbReference type="SUPFAM" id="SSF53448">
    <property type="entry name" value="Nucleotide-diphospho-sugar transferases"/>
    <property type="match status" value="1"/>
</dbReference>